<dbReference type="EC" id="2.7.11.1" evidence="1"/>
<comment type="caution">
    <text evidence="11">The sequence shown here is derived from an EMBL/GenBank/DDBJ whole genome shotgun (WGS) entry which is preliminary data.</text>
</comment>
<accession>A0A2M8PA67</accession>
<evidence type="ECO:0000256" key="4">
    <source>
        <dbReference type="ARBA" id="ARBA00022741"/>
    </source>
</evidence>
<keyword evidence="5 11" id="KW-0418">Kinase</keyword>
<organism evidence="11 12">
    <name type="scientific">Candidatus Thermofonsia Clade 1 bacterium</name>
    <dbReference type="NCBI Taxonomy" id="2364210"/>
    <lineage>
        <taxon>Bacteria</taxon>
        <taxon>Bacillati</taxon>
        <taxon>Chloroflexota</taxon>
        <taxon>Candidatus Thermofontia</taxon>
        <taxon>Candidatus Thermofonsia Clade 1</taxon>
    </lineage>
</organism>
<proteinExistence type="predicted"/>
<evidence type="ECO:0000256" key="3">
    <source>
        <dbReference type="ARBA" id="ARBA00022679"/>
    </source>
</evidence>
<comment type="catalytic activity">
    <reaction evidence="8">
        <text>L-seryl-[protein] + ATP = O-phospho-L-seryl-[protein] + ADP + H(+)</text>
        <dbReference type="Rhea" id="RHEA:17989"/>
        <dbReference type="Rhea" id="RHEA-COMP:9863"/>
        <dbReference type="Rhea" id="RHEA-COMP:11604"/>
        <dbReference type="ChEBI" id="CHEBI:15378"/>
        <dbReference type="ChEBI" id="CHEBI:29999"/>
        <dbReference type="ChEBI" id="CHEBI:30616"/>
        <dbReference type="ChEBI" id="CHEBI:83421"/>
        <dbReference type="ChEBI" id="CHEBI:456216"/>
        <dbReference type="EC" id="2.7.11.1"/>
    </reaction>
</comment>
<reference evidence="11 12" key="1">
    <citation type="submission" date="2017-11" db="EMBL/GenBank/DDBJ databases">
        <title>Evolution of Phototrophy in the Chloroflexi Phylum Driven by Horizontal Gene Transfer.</title>
        <authorList>
            <person name="Ward L.M."/>
            <person name="Hemp J."/>
            <person name="Shih P.M."/>
            <person name="Mcglynn S.E."/>
            <person name="Fischer W."/>
        </authorList>
    </citation>
    <scope>NUCLEOTIDE SEQUENCE [LARGE SCALE GENOMIC DNA]</scope>
    <source>
        <strain evidence="11">JP3_13</strain>
    </source>
</reference>
<keyword evidence="2 11" id="KW-0723">Serine/threonine-protein kinase</keyword>
<dbReference type="Gene3D" id="3.30.200.20">
    <property type="entry name" value="Phosphorylase Kinase, domain 1"/>
    <property type="match status" value="1"/>
</dbReference>
<dbReference type="EMBL" id="PGTM01000390">
    <property type="protein sequence ID" value="PJF34445.1"/>
    <property type="molecule type" value="Genomic_DNA"/>
</dbReference>
<protein>
    <recommendedName>
        <fullName evidence="1">non-specific serine/threonine protein kinase</fullName>
        <ecNumber evidence="1">2.7.11.1</ecNumber>
    </recommendedName>
</protein>
<dbReference type="AlphaFoldDB" id="A0A2M8PA67"/>
<gene>
    <name evidence="11" type="ORF">CUN49_15630</name>
</gene>
<sequence length="159" mass="17767">MPNLSGQMLGKYQILEQLGRGGMATVYRAYQTGMDRIVAIKVLHPQFTSDPSFVERFKREARSVGALRHPNIVQVIDFDVHNDEYYMVMEYVESETLKSRLQKHGALPVPEALSIARKLADALAYAHANGMLHRDVKPANVLLSKTGEPILSDFGVAKL</sequence>
<dbReference type="FunFam" id="3.30.200.20:FF:000035">
    <property type="entry name" value="Serine/threonine protein kinase Stk1"/>
    <property type="match status" value="1"/>
</dbReference>
<evidence type="ECO:0000256" key="9">
    <source>
        <dbReference type="PROSITE-ProRule" id="PRU10141"/>
    </source>
</evidence>
<evidence type="ECO:0000256" key="8">
    <source>
        <dbReference type="ARBA" id="ARBA00048679"/>
    </source>
</evidence>
<comment type="catalytic activity">
    <reaction evidence="7">
        <text>L-threonyl-[protein] + ATP = O-phospho-L-threonyl-[protein] + ADP + H(+)</text>
        <dbReference type="Rhea" id="RHEA:46608"/>
        <dbReference type="Rhea" id="RHEA-COMP:11060"/>
        <dbReference type="Rhea" id="RHEA-COMP:11605"/>
        <dbReference type="ChEBI" id="CHEBI:15378"/>
        <dbReference type="ChEBI" id="CHEBI:30013"/>
        <dbReference type="ChEBI" id="CHEBI:30616"/>
        <dbReference type="ChEBI" id="CHEBI:61977"/>
        <dbReference type="ChEBI" id="CHEBI:456216"/>
        <dbReference type="EC" id="2.7.11.1"/>
    </reaction>
</comment>
<dbReference type="Pfam" id="PF00069">
    <property type="entry name" value="Pkinase"/>
    <property type="match status" value="1"/>
</dbReference>
<dbReference type="PROSITE" id="PS00108">
    <property type="entry name" value="PROTEIN_KINASE_ST"/>
    <property type="match status" value="1"/>
</dbReference>
<dbReference type="CDD" id="cd14014">
    <property type="entry name" value="STKc_PknB_like"/>
    <property type="match status" value="1"/>
</dbReference>
<dbReference type="SMART" id="SM00220">
    <property type="entry name" value="S_TKc"/>
    <property type="match status" value="1"/>
</dbReference>
<dbReference type="InterPro" id="IPR011009">
    <property type="entry name" value="Kinase-like_dom_sf"/>
</dbReference>
<dbReference type="Gene3D" id="1.10.510.10">
    <property type="entry name" value="Transferase(Phosphotransferase) domain 1"/>
    <property type="match status" value="1"/>
</dbReference>
<evidence type="ECO:0000256" key="1">
    <source>
        <dbReference type="ARBA" id="ARBA00012513"/>
    </source>
</evidence>
<dbReference type="PANTHER" id="PTHR43289">
    <property type="entry name" value="MITOGEN-ACTIVATED PROTEIN KINASE KINASE KINASE 20-RELATED"/>
    <property type="match status" value="1"/>
</dbReference>
<feature type="binding site" evidence="9">
    <location>
        <position position="41"/>
    </location>
    <ligand>
        <name>ATP</name>
        <dbReference type="ChEBI" id="CHEBI:30616"/>
    </ligand>
</feature>
<feature type="domain" description="Protein kinase" evidence="10">
    <location>
        <begin position="12"/>
        <end position="159"/>
    </location>
</feature>
<dbReference type="SUPFAM" id="SSF56112">
    <property type="entry name" value="Protein kinase-like (PK-like)"/>
    <property type="match status" value="1"/>
</dbReference>
<evidence type="ECO:0000313" key="11">
    <source>
        <dbReference type="EMBL" id="PJF34445.1"/>
    </source>
</evidence>
<dbReference type="InterPro" id="IPR017441">
    <property type="entry name" value="Protein_kinase_ATP_BS"/>
</dbReference>
<keyword evidence="6 9" id="KW-0067">ATP-binding</keyword>
<feature type="non-terminal residue" evidence="11">
    <location>
        <position position="159"/>
    </location>
</feature>
<dbReference type="InterPro" id="IPR008271">
    <property type="entry name" value="Ser/Thr_kinase_AS"/>
</dbReference>
<keyword evidence="4 9" id="KW-0547">Nucleotide-binding</keyword>
<dbReference type="InterPro" id="IPR000719">
    <property type="entry name" value="Prot_kinase_dom"/>
</dbReference>
<dbReference type="GO" id="GO:0004674">
    <property type="term" value="F:protein serine/threonine kinase activity"/>
    <property type="evidence" value="ECO:0007669"/>
    <property type="project" value="UniProtKB-KW"/>
</dbReference>
<evidence type="ECO:0000313" key="12">
    <source>
        <dbReference type="Proteomes" id="UP000229681"/>
    </source>
</evidence>
<dbReference type="PANTHER" id="PTHR43289:SF6">
    <property type="entry name" value="SERINE_THREONINE-PROTEIN KINASE NEKL-3"/>
    <property type="match status" value="1"/>
</dbReference>
<name>A0A2M8PA67_9CHLR</name>
<dbReference type="PROSITE" id="PS00107">
    <property type="entry name" value="PROTEIN_KINASE_ATP"/>
    <property type="match status" value="1"/>
</dbReference>
<dbReference type="PROSITE" id="PS50011">
    <property type="entry name" value="PROTEIN_KINASE_DOM"/>
    <property type="match status" value="1"/>
</dbReference>
<evidence type="ECO:0000256" key="6">
    <source>
        <dbReference type="ARBA" id="ARBA00022840"/>
    </source>
</evidence>
<evidence type="ECO:0000259" key="10">
    <source>
        <dbReference type="PROSITE" id="PS50011"/>
    </source>
</evidence>
<evidence type="ECO:0000256" key="7">
    <source>
        <dbReference type="ARBA" id="ARBA00047899"/>
    </source>
</evidence>
<evidence type="ECO:0000256" key="2">
    <source>
        <dbReference type="ARBA" id="ARBA00022527"/>
    </source>
</evidence>
<dbReference type="Proteomes" id="UP000229681">
    <property type="component" value="Unassembled WGS sequence"/>
</dbReference>
<dbReference type="GO" id="GO:0005524">
    <property type="term" value="F:ATP binding"/>
    <property type="evidence" value="ECO:0007669"/>
    <property type="project" value="UniProtKB-UniRule"/>
</dbReference>
<evidence type="ECO:0000256" key="5">
    <source>
        <dbReference type="ARBA" id="ARBA00022777"/>
    </source>
</evidence>
<keyword evidence="3" id="KW-0808">Transferase</keyword>